<dbReference type="EMBL" id="JBHRWI010000016">
    <property type="protein sequence ID" value="MFC3510984.1"/>
    <property type="molecule type" value="Genomic_DNA"/>
</dbReference>
<proteinExistence type="predicted"/>
<sequence>MCTGSVSLKGDDGQMLRDENGKVITRPCGKHAIDGATVCPSHGANAPQVKAKAAVRAEIQRMGLEDVNVDPGETLLMLIKQSKARVEMLAMELEDLIEQSGGLTKAMVGDTLVLDRDGNEVKVGEYTRGLYAEEARERDRCANYCVKGIAAGLAERQVRLAEKQGEQAALLLKAVFGDLDLNLTPEQRKAVPNVIRRHLSLVSGQG</sequence>
<evidence type="ECO:0000313" key="2">
    <source>
        <dbReference type="Proteomes" id="UP001595764"/>
    </source>
</evidence>
<dbReference type="Proteomes" id="UP001595764">
    <property type="component" value="Unassembled WGS sequence"/>
</dbReference>
<comment type="caution">
    <text evidence="1">The sequence shown here is derived from an EMBL/GenBank/DDBJ whole genome shotgun (WGS) entry which is preliminary data.</text>
</comment>
<keyword evidence="2" id="KW-1185">Reference proteome</keyword>
<gene>
    <name evidence="1" type="ORF">ACFORO_12480</name>
</gene>
<name>A0ABV7QGI5_9PSEU</name>
<evidence type="ECO:0008006" key="3">
    <source>
        <dbReference type="Google" id="ProtNLM"/>
    </source>
</evidence>
<protein>
    <recommendedName>
        <fullName evidence="3">DUF222 domain-containing protein</fullName>
    </recommendedName>
</protein>
<dbReference type="RefSeq" id="WP_377920230.1">
    <property type="nucleotide sequence ID" value="NZ_JBHSJT010000001.1"/>
</dbReference>
<evidence type="ECO:0000313" key="1">
    <source>
        <dbReference type="EMBL" id="MFC3510984.1"/>
    </source>
</evidence>
<reference evidence="2" key="1">
    <citation type="journal article" date="2019" name="Int. J. Syst. Evol. Microbiol.">
        <title>The Global Catalogue of Microorganisms (GCM) 10K type strain sequencing project: providing services to taxonomists for standard genome sequencing and annotation.</title>
        <authorList>
            <consortium name="The Broad Institute Genomics Platform"/>
            <consortium name="The Broad Institute Genome Sequencing Center for Infectious Disease"/>
            <person name="Wu L."/>
            <person name="Ma J."/>
        </authorList>
    </citation>
    <scope>NUCLEOTIDE SEQUENCE [LARGE SCALE GENOMIC DNA]</scope>
    <source>
        <strain evidence="2">CGMCC 4.7682</strain>
    </source>
</reference>
<organism evidence="1 2">
    <name type="scientific">Amycolatopsis halotolerans</name>
    <dbReference type="NCBI Taxonomy" id="330083"/>
    <lineage>
        <taxon>Bacteria</taxon>
        <taxon>Bacillati</taxon>
        <taxon>Actinomycetota</taxon>
        <taxon>Actinomycetes</taxon>
        <taxon>Pseudonocardiales</taxon>
        <taxon>Pseudonocardiaceae</taxon>
        <taxon>Amycolatopsis</taxon>
    </lineage>
</organism>
<accession>A0ABV7QGI5</accession>